<dbReference type="EMBL" id="CAWUFR010000556">
    <property type="protein sequence ID" value="CAK6979183.1"/>
    <property type="molecule type" value="Genomic_DNA"/>
</dbReference>
<reference evidence="1 2" key="1">
    <citation type="submission" date="2024-01" db="EMBL/GenBank/DDBJ databases">
        <authorList>
            <person name="Alioto T."/>
            <person name="Alioto T."/>
            <person name="Gomez Garrido J."/>
        </authorList>
    </citation>
    <scope>NUCLEOTIDE SEQUENCE [LARGE SCALE GENOMIC DNA]</scope>
</reference>
<protein>
    <submittedName>
        <fullName evidence="1">Uncharacterized protein</fullName>
    </submittedName>
</protein>
<evidence type="ECO:0000313" key="2">
    <source>
        <dbReference type="Proteomes" id="UP001314229"/>
    </source>
</evidence>
<dbReference type="PANTHER" id="PTHR45913">
    <property type="entry name" value="EPM2A-INTERACTING PROTEIN 1"/>
    <property type="match status" value="1"/>
</dbReference>
<gene>
    <name evidence="1" type="ORF">FSCOSCO3_A021896</name>
</gene>
<evidence type="ECO:0000313" key="1">
    <source>
        <dbReference type="EMBL" id="CAK6979183.1"/>
    </source>
</evidence>
<dbReference type="AlphaFoldDB" id="A0AAV1Q6M7"/>
<feature type="non-terminal residue" evidence="1">
    <location>
        <position position="96"/>
    </location>
</feature>
<proteinExistence type="predicted"/>
<comment type="caution">
    <text evidence="1">The sequence shown here is derived from an EMBL/GenBank/DDBJ whole genome shotgun (WGS) entry which is preliminary data.</text>
</comment>
<dbReference type="PANTHER" id="PTHR45913:SF21">
    <property type="entry name" value="DUF4371 DOMAIN-CONTAINING PROTEIN"/>
    <property type="match status" value="1"/>
</dbReference>
<organism evidence="1 2">
    <name type="scientific">Scomber scombrus</name>
    <name type="common">Atlantic mackerel</name>
    <name type="synonym">Scomber vernalis</name>
    <dbReference type="NCBI Taxonomy" id="13677"/>
    <lineage>
        <taxon>Eukaryota</taxon>
        <taxon>Metazoa</taxon>
        <taxon>Chordata</taxon>
        <taxon>Craniata</taxon>
        <taxon>Vertebrata</taxon>
        <taxon>Euteleostomi</taxon>
        <taxon>Actinopterygii</taxon>
        <taxon>Neopterygii</taxon>
        <taxon>Teleostei</taxon>
        <taxon>Neoteleostei</taxon>
        <taxon>Acanthomorphata</taxon>
        <taxon>Pelagiaria</taxon>
        <taxon>Scombriformes</taxon>
        <taxon>Scombridae</taxon>
        <taxon>Scomber</taxon>
    </lineage>
</organism>
<keyword evidence="2" id="KW-1185">Reference proteome</keyword>
<accession>A0AAV1Q6M7</accession>
<name>A0AAV1Q6M7_SCOSC</name>
<dbReference type="Proteomes" id="UP001314229">
    <property type="component" value="Unassembled WGS sequence"/>
</dbReference>
<sequence length="96" mass="10784">MAITAETVFNGFKKKDDIKTALRSVQLGPNTVVRKVEEMSGDVDRQVLKDLSHCEYFSLQFDESLDVMDVICQDGVPGLYNKRVSTHSFALKGENE</sequence>